<dbReference type="SMART" id="SM00347">
    <property type="entry name" value="HTH_MARR"/>
    <property type="match status" value="1"/>
</dbReference>
<name>A0ABV9MPY7_9MICC</name>
<proteinExistence type="predicted"/>
<dbReference type="PANTHER" id="PTHR42756">
    <property type="entry name" value="TRANSCRIPTIONAL REGULATOR, MARR"/>
    <property type="match status" value="1"/>
</dbReference>
<dbReference type="InterPro" id="IPR036388">
    <property type="entry name" value="WH-like_DNA-bd_sf"/>
</dbReference>
<dbReference type="PRINTS" id="PR00598">
    <property type="entry name" value="HTHMARR"/>
</dbReference>
<feature type="domain" description="HTH marR-type" evidence="5">
    <location>
        <begin position="20"/>
        <end position="152"/>
    </location>
</feature>
<accession>A0ABV9MPY7</accession>
<keyword evidence="3" id="KW-0804">Transcription</keyword>
<dbReference type="EMBL" id="JBHSHE010000064">
    <property type="protein sequence ID" value="MFC4717251.1"/>
    <property type="molecule type" value="Genomic_DNA"/>
</dbReference>
<dbReference type="Pfam" id="PF12802">
    <property type="entry name" value="MarR_2"/>
    <property type="match status" value="1"/>
</dbReference>
<reference evidence="7" key="1">
    <citation type="journal article" date="2019" name="Int. J. Syst. Evol. Microbiol.">
        <title>The Global Catalogue of Microorganisms (GCM) 10K type strain sequencing project: providing services to taxonomists for standard genome sequencing and annotation.</title>
        <authorList>
            <consortium name="The Broad Institute Genomics Platform"/>
            <consortium name="The Broad Institute Genome Sequencing Center for Infectious Disease"/>
            <person name="Wu L."/>
            <person name="Ma J."/>
        </authorList>
    </citation>
    <scope>NUCLEOTIDE SEQUENCE [LARGE SCALE GENOMIC DNA]</scope>
    <source>
        <strain evidence="7">CGMCC 1.12849</strain>
    </source>
</reference>
<dbReference type="Proteomes" id="UP001595884">
    <property type="component" value="Unassembled WGS sequence"/>
</dbReference>
<protein>
    <submittedName>
        <fullName evidence="6">MarR family winged helix-turn-helix transcriptional regulator</fullName>
    </submittedName>
</protein>
<dbReference type="PANTHER" id="PTHR42756:SF1">
    <property type="entry name" value="TRANSCRIPTIONAL REPRESSOR OF EMRAB OPERON"/>
    <property type="match status" value="1"/>
</dbReference>
<feature type="coiled-coil region" evidence="4">
    <location>
        <begin position="110"/>
        <end position="137"/>
    </location>
</feature>
<dbReference type="Gene3D" id="1.10.10.10">
    <property type="entry name" value="Winged helix-like DNA-binding domain superfamily/Winged helix DNA-binding domain"/>
    <property type="match status" value="1"/>
</dbReference>
<gene>
    <name evidence="6" type="ORF">ACFO7V_14055</name>
</gene>
<keyword evidence="2" id="KW-0238">DNA-binding</keyword>
<keyword evidence="4" id="KW-0175">Coiled coil</keyword>
<dbReference type="InterPro" id="IPR036390">
    <property type="entry name" value="WH_DNA-bd_sf"/>
</dbReference>
<evidence type="ECO:0000313" key="6">
    <source>
        <dbReference type="EMBL" id="MFC4717251.1"/>
    </source>
</evidence>
<evidence type="ECO:0000256" key="3">
    <source>
        <dbReference type="ARBA" id="ARBA00023163"/>
    </source>
</evidence>
<keyword evidence="1" id="KW-0805">Transcription regulation</keyword>
<dbReference type="InterPro" id="IPR000835">
    <property type="entry name" value="HTH_MarR-typ"/>
</dbReference>
<keyword evidence="7" id="KW-1185">Reference proteome</keyword>
<evidence type="ECO:0000313" key="7">
    <source>
        <dbReference type="Proteomes" id="UP001595884"/>
    </source>
</evidence>
<organism evidence="6 7">
    <name type="scientific">Glutamicibacter bergerei</name>
    <dbReference type="NCBI Taxonomy" id="256702"/>
    <lineage>
        <taxon>Bacteria</taxon>
        <taxon>Bacillati</taxon>
        <taxon>Actinomycetota</taxon>
        <taxon>Actinomycetes</taxon>
        <taxon>Micrococcales</taxon>
        <taxon>Micrococcaceae</taxon>
        <taxon>Glutamicibacter</taxon>
    </lineage>
</organism>
<sequence length="171" mass="18519">MSTSRTAAHHNDTALGDFLPGDLGRHLGMILRGHQLALTHCVGDLPGSVRGFQLLSTVVHRDPANQQALGAHLGIDRTVLTYLIDDLVEALLVERVPAPSDRRARKIIATPHGKERLKELENKVREAEAELLVGLNVEQSAQLAHLVSELSTSIHRAQPGMNPCEAMDALG</sequence>
<dbReference type="RefSeq" id="WP_346059622.1">
    <property type="nucleotide sequence ID" value="NZ_BAAAVQ010000051.1"/>
</dbReference>
<evidence type="ECO:0000256" key="4">
    <source>
        <dbReference type="SAM" id="Coils"/>
    </source>
</evidence>
<comment type="caution">
    <text evidence="6">The sequence shown here is derived from an EMBL/GenBank/DDBJ whole genome shotgun (WGS) entry which is preliminary data.</text>
</comment>
<dbReference type="SUPFAM" id="SSF46785">
    <property type="entry name" value="Winged helix' DNA-binding domain"/>
    <property type="match status" value="1"/>
</dbReference>
<dbReference type="PROSITE" id="PS50995">
    <property type="entry name" value="HTH_MARR_2"/>
    <property type="match status" value="1"/>
</dbReference>
<evidence type="ECO:0000259" key="5">
    <source>
        <dbReference type="PROSITE" id="PS50995"/>
    </source>
</evidence>
<evidence type="ECO:0000256" key="2">
    <source>
        <dbReference type="ARBA" id="ARBA00023125"/>
    </source>
</evidence>
<evidence type="ECO:0000256" key="1">
    <source>
        <dbReference type="ARBA" id="ARBA00023015"/>
    </source>
</evidence>